<evidence type="ECO:0000256" key="5">
    <source>
        <dbReference type="ARBA" id="ARBA00022833"/>
    </source>
</evidence>
<comment type="similarity">
    <text evidence="1">Belongs to the peptidase M20A family.</text>
</comment>
<feature type="binding site" evidence="7">
    <location>
        <position position="273"/>
    </location>
    <ligand>
        <name>Zn(2+)</name>
        <dbReference type="ChEBI" id="CHEBI:29105"/>
        <label>2</label>
    </ligand>
</feature>
<dbReference type="AlphaFoldDB" id="A0A1G4MH51"/>
<feature type="transmembrane region" description="Helical" evidence="8">
    <location>
        <begin position="20"/>
        <end position="44"/>
    </location>
</feature>
<dbReference type="InterPro" id="IPR017141">
    <property type="entry name" value="Pept_M20_carboxypep"/>
</dbReference>
<gene>
    <name evidence="10" type="ORF">LAFE_0G06018G</name>
</gene>
<evidence type="ECO:0000256" key="6">
    <source>
        <dbReference type="PIRSR" id="PIRSR037217-1"/>
    </source>
</evidence>
<evidence type="ECO:0000256" key="8">
    <source>
        <dbReference type="SAM" id="Phobius"/>
    </source>
</evidence>
<dbReference type="OrthoDB" id="3064516at2759"/>
<evidence type="ECO:0000259" key="9">
    <source>
        <dbReference type="Pfam" id="PF07687"/>
    </source>
</evidence>
<organism evidence="10 11">
    <name type="scientific">Lachancea fermentati</name>
    <name type="common">Zygosaccharomyces fermentati</name>
    <dbReference type="NCBI Taxonomy" id="4955"/>
    <lineage>
        <taxon>Eukaryota</taxon>
        <taxon>Fungi</taxon>
        <taxon>Dikarya</taxon>
        <taxon>Ascomycota</taxon>
        <taxon>Saccharomycotina</taxon>
        <taxon>Saccharomycetes</taxon>
        <taxon>Saccharomycetales</taxon>
        <taxon>Saccharomycetaceae</taxon>
        <taxon>Lachancea</taxon>
    </lineage>
</organism>
<dbReference type="SUPFAM" id="SSF55031">
    <property type="entry name" value="Bacterial exopeptidase dimerisation domain"/>
    <property type="match status" value="1"/>
</dbReference>
<keyword evidence="8" id="KW-0472">Membrane</keyword>
<evidence type="ECO:0000313" key="11">
    <source>
        <dbReference type="Proteomes" id="UP000190831"/>
    </source>
</evidence>
<dbReference type="InterPro" id="IPR047177">
    <property type="entry name" value="Pept_M20A"/>
</dbReference>
<dbReference type="PANTHER" id="PTHR45962:SF1">
    <property type="entry name" value="N-FATTY-ACYL-AMINO ACID SYNTHASE_HYDROLASE PM20D1"/>
    <property type="match status" value="1"/>
</dbReference>
<dbReference type="STRING" id="4955.A0A1G4MH51"/>
<proteinExistence type="inferred from homology"/>
<dbReference type="Pfam" id="PF01546">
    <property type="entry name" value="Peptidase_M20"/>
    <property type="match status" value="1"/>
</dbReference>
<dbReference type="Gene3D" id="3.40.630.10">
    <property type="entry name" value="Zn peptidases"/>
    <property type="match status" value="1"/>
</dbReference>
<feature type="binding site" evidence="7">
    <location>
        <position position="210"/>
    </location>
    <ligand>
        <name>Zn(2+)</name>
        <dbReference type="ChEBI" id="CHEBI:29105"/>
        <label>2</label>
    </ligand>
</feature>
<sequence>MYKDIEAGVAARVPNSKKKYSAIAALSLAFLLSIAKLWFIWYFLGAPSKISKLSVGNSILDDSACPVAPALRPESYVKDNSTLVKIVEDQTFRNESVAKLLGAVHYRTVSSDSRPDPKTNPEFYAPFLKFHEYLQKTYPLAHKYLDLEHPGYEFNLLYTWRGSDPSLKPLVLMAHQDVVPVNPDTLGEWEHEPFEGYYDGHFLYGRGVSDCKSLLSSLFQAIELLIKDGFEPTRTVVLSLGFDEEVGGKYGAATLSDFLVSRYGRHGAYAIVDEGGAAIEQIDDTLFALPAVGEKGSLESYIELFTPGGHSSVPPDHTNIGIISELVSNIEKAPFSPDITESNPFFKYLQCMAVHATEDSAVPKNEILRLLVDESAKERVLKWVDSKRNLRYLAKTTQAVDIIDGGIKANALPEHTKLVVNHRVNVGSSCAVTGEKILNDIKSVASKHNLGLRFNNEEILPKTENGYFNYTTGDMLEPAPVSPTTGGNWEVFSGTVKHLFEDIAYPGQLKNPVVVSPSITTGNTDTAHYWDLTKHIYRYRLATFNSVLDGHAHGVNEQMPVESHMYLVAFNYEYIRNCDAAKD</sequence>
<keyword evidence="3 7" id="KW-0479">Metal-binding</keyword>
<dbReference type="Pfam" id="PF07687">
    <property type="entry name" value="M20_dimer"/>
    <property type="match status" value="1"/>
</dbReference>
<dbReference type="Proteomes" id="UP000190831">
    <property type="component" value="Chromosome G"/>
</dbReference>
<dbReference type="GO" id="GO:0000328">
    <property type="term" value="C:fungal-type vacuole lumen"/>
    <property type="evidence" value="ECO:0007669"/>
    <property type="project" value="TreeGrafter"/>
</dbReference>
<dbReference type="SUPFAM" id="SSF53187">
    <property type="entry name" value="Zn-dependent exopeptidases"/>
    <property type="match status" value="1"/>
</dbReference>
<name>A0A1G4MH51_LACFM</name>
<reference evidence="10 11" key="1">
    <citation type="submission" date="2016-03" db="EMBL/GenBank/DDBJ databases">
        <authorList>
            <person name="Devillers H."/>
        </authorList>
    </citation>
    <scope>NUCLEOTIDE SEQUENCE [LARGE SCALE GENOMIC DNA]</scope>
    <source>
        <strain evidence="10">CBS 6772</strain>
    </source>
</reference>
<feature type="binding site" evidence="7">
    <location>
        <position position="245"/>
    </location>
    <ligand>
        <name>Zn(2+)</name>
        <dbReference type="ChEBI" id="CHEBI:29105"/>
        <label>1</label>
    </ligand>
</feature>
<evidence type="ECO:0000313" key="10">
    <source>
        <dbReference type="EMBL" id="SCW03237.1"/>
    </source>
</evidence>
<dbReference type="InterPro" id="IPR011650">
    <property type="entry name" value="Peptidase_M20_dimer"/>
</dbReference>
<evidence type="ECO:0000256" key="4">
    <source>
        <dbReference type="ARBA" id="ARBA00022801"/>
    </source>
</evidence>
<evidence type="ECO:0000256" key="7">
    <source>
        <dbReference type="PIRSR" id="PIRSR037217-2"/>
    </source>
</evidence>
<feature type="binding site" evidence="7">
    <location>
        <position position="210"/>
    </location>
    <ligand>
        <name>Zn(2+)</name>
        <dbReference type="ChEBI" id="CHEBI:29105"/>
        <label>1</label>
    </ligand>
</feature>
<dbReference type="GO" id="GO:0004181">
    <property type="term" value="F:metallocarboxypeptidase activity"/>
    <property type="evidence" value="ECO:0007669"/>
    <property type="project" value="InterPro"/>
</dbReference>
<keyword evidence="2" id="KW-0645">Protease</keyword>
<feature type="binding site" evidence="7">
    <location>
        <position position="553"/>
    </location>
    <ligand>
        <name>Zn(2+)</name>
        <dbReference type="ChEBI" id="CHEBI:29105"/>
        <label>1</label>
    </ligand>
</feature>
<keyword evidence="8" id="KW-1133">Transmembrane helix</keyword>
<feature type="domain" description="Peptidase M20 dimerisation" evidence="9">
    <location>
        <begin position="292"/>
        <end position="449"/>
    </location>
</feature>
<feature type="active site" description="Proton acceptor" evidence="6">
    <location>
        <position position="244"/>
    </location>
</feature>
<dbReference type="PANTHER" id="PTHR45962">
    <property type="entry name" value="N-FATTY-ACYL-AMINO ACID SYNTHASE/HYDROLASE PM20D1"/>
    <property type="match status" value="1"/>
</dbReference>
<keyword evidence="11" id="KW-1185">Reference proteome</keyword>
<dbReference type="OMA" id="WEAFGPF"/>
<dbReference type="EMBL" id="LT598486">
    <property type="protein sequence ID" value="SCW03237.1"/>
    <property type="molecule type" value="Genomic_DNA"/>
</dbReference>
<keyword evidence="8" id="KW-0812">Transmembrane</keyword>
<dbReference type="GO" id="GO:0046872">
    <property type="term" value="F:metal ion binding"/>
    <property type="evidence" value="ECO:0007669"/>
    <property type="project" value="UniProtKB-KW"/>
</dbReference>
<feature type="active site" evidence="6">
    <location>
        <position position="177"/>
    </location>
</feature>
<evidence type="ECO:0000256" key="2">
    <source>
        <dbReference type="ARBA" id="ARBA00022670"/>
    </source>
</evidence>
<dbReference type="InterPro" id="IPR002933">
    <property type="entry name" value="Peptidase_M20"/>
</dbReference>
<accession>A0A1G4MH51</accession>
<dbReference type="PIRSF" id="PIRSF037217">
    <property type="entry name" value="Carboxypeptidase_S"/>
    <property type="match status" value="1"/>
</dbReference>
<keyword evidence="4" id="KW-0378">Hydrolase</keyword>
<dbReference type="InterPro" id="IPR036264">
    <property type="entry name" value="Bact_exopeptidase_dim_dom"/>
</dbReference>
<evidence type="ECO:0000256" key="3">
    <source>
        <dbReference type="ARBA" id="ARBA00022723"/>
    </source>
</evidence>
<feature type="binding site" evidence="7">
    <location>
        <position position="175"/>
    </location>
    <ligand>
        <name>Zn(2+)</name>
        <dbReference type="ChEBI" id="CHEBI:29105"/>
        <label>2</label>
    </ligand>
</feature>
<keyword evidence="5 7" id="KW-0862">Zinc</keyword>
<protein>
    <submittedName>
        <fullName evidence="10">LAFE_0G06018g1_1</fullName>
    </submittedName>
</protein>
<evidence type="ECO:0000256" key="1">
    <source>
        <dbReference type="ARBA" id="ARBA00006247"/>
    </source>
</evidence>
<dbReference type="GO" id="GO:0051603">
    <property type="term" value="P:proteolysis involved in protein catabolic process"/>
    <property type="evidence" value="ECO:0007669"/>
    <property type="project" value="TreeGrafter"/>
</dbReference>
<dbReference type="CDD" id="cd05674">
    <property type="entry name" value="M20_yscS"/>
    <property type="match status" value="1"/>
</dbReference>